<accession>Q1AUP6</accession>
<dbReference type="SUPFAM" id="SSF51126">
    <property type="entry name" value="Pectin lyase-like"/>
    <property type="match status" value="1"/>
</dbReference>
<reference evidence="2 3" key="1">
    <citation type="submission" date="2006-06" db="EMBL/GenBank/DDBJ databases">
        <title>Complete sequence of Rubrobacter xylanophilus DSM 9941.</title>
        <authorList>
            <consortium name="US DOE Joint Genome Institute"/>
            <person name="Copeland A."/>
            <person name="Lucas S."/>
            <person name="Lapidus A."/>
            <person name="Barry K."/>
            <person name="Detter J.C."/>
            <person name="Glavina del Rio T."/>
            <person name="Hammon N."/>
            <person name="Israni S."/>
            <person name="Dalin E."/>
            <person name="Tice H."/>
            <person name="Pitluck S."/>
            <person name="Munk A.C."/>
            <person name="Brettin T."/>
            <person name="Bruce D."/>
            <person name="Han C."/>
            <person name="Tapia R."/>
            <person name="Gilna P."/>
            <person name="Schmutz J."/>
            <person name="Larimer F."/>
            <person name="Land M."/>
            <person name="Hauser L."/>
            <person name="Kyrpides N."/>
            <person name="Lykidis A."/>
            <person name="da Costa M.S."/>
            <person name="Rainey F.A."/>
            <person name="Empadinhas N."/>
            <person name="Jolivet E."/>
            <person name="Battista J.R."/>
            <person name="Richardson P."/>
        </authorList>
    </citation>
    <scope>NUCLEOTIDE SEQUENCE [LARGE SCALE GENOMIC DNA]</scope>
    <source>
        <strain evidence="3">DSM 9941 / NBRC 16129 / PRD-1</strain>
    </source>
</reference>
<dbReference type="PhylomeDB" id="Q1AUP6"/>
<feature type="domain" description="Right handed beta helix" evidence="1">
    <location>
        <begin position="119"/>
        <end position="267"/>
    </location>
</feature>
<dbReference type="SMART" id="SM00710">
    <property type="entry name" value="PbH1"/>
    <property type="match status" value="5"/>
</dbReference>
<dbReference type="STRING" id="266117.Rxyl_1935"/>
<dbReference type="EMBL" id="CP000386">
    <property type="protein sequence ID" value="ABG04882.1"/>
    <property type="molecule type" value="Genomic_DNA"/>
</dbReference>
<dbReference type="Proteomes" id="UP000006637">
    <property type="component" value="Chromosome"/>
</dbReference>
<dbReference type="RefSeq" id="WP_011564897.1">
    <property type="nucleotide sequence ID" value="NC_008148.1"/>
</dbReference>
<gene>
    <name evidence="2" type="ordered locus">Rxyl_1935</name>
</gene>
<dbReference type="eggNOG" id="ENOG5030IJA">
    <property type="taxonomic scope" value="Bacteria"/>
</dbReference>
<evidence type="ECO:0000313" key="3">
    <source>
        <dbReference type="Proteomes" id="UP000006637"/>
    </source>
</evidence>
<proteinExistence type="predicted"/>
<dbReference type="InterPro" id="IPR012334">
    <property type="entry name" value="Pectin_lyas_fold"/>
</dbReference>
<keyword evidence="3" id="KW-1185">Reference proteome</keyword>
<dbReference type="AlphaFoldDB" id="Q1AUP6"/>
<evidence type="ECO:0000313" key="2">
    <source>
        <dbReference type="EMBL" id="ABG04882.1"/>
    </source>
</evidence>
<name>Q1AUP6_RUBXD</name>
<dbReference type="InterPro" id="IPR011050">
    <property type="entry name" value="Pectin_lyase_fold/virulence"/>
</dbReference>
<organism evidence="2 3">
    <name type="scientific">Rubrobacter xylanophilus (strain DSM 9941 / JCM 11954 / NBRC 16129 / PRD-1)</name>
    <dbReference type="NCBI Taxonomy" id="266117"/>
    <lineage>
        <taxon>Bacteria</taxon>
        <taxon>Bacillati</taxon>
        <taxon>Actinomycetota</taxon>
        <taxon>Rubrobacteria</taxon>
        <taxon>Rubrobacterales</taxon>
        <taxon>Rubrobacteraceae</taxon>
        <taxon>Rubrobacter</taxon>
    </lineage>
</organism>
<dbReference type="Gene3D" id="2.160.20.10">
    <property type="entry name" value="Single-stranded right-handed beta-helix, Pectin lyase-like"/>
    <property type="match status" value="2"/>
</dbReference>
<dbReference type="KEGG" id="rxy:Rxyl_1935"/>
<dbReference type="InterPro" id="IPR039448">
    <property type="entry name" value="Beta_helix"/>
</dbReference>
<protein>
    <recommendedName>
        <fullName evidence="1">Right handed beta helix domain-containing protein</fullName>
    </recommendedName>
</protein>
<sequence>MEPKHAAHPKTLRNTVLLATLLLLILSWGDMSRGAGAKGTCTLYASPEGSEGASGSIEDPFPSVQRLADSLSPGQTGCLLKGTYREPDALLRIGAPGITLRSAPGARAEVEARVYLPRGSDGVTLRKLNIDGSPNPLPSITVNARGVRLINNNITNHNSTICISLGNPRWGLASNTLIKHNRIHHCGKLPPTNHHHGIYIGYATHTKVIANLIYKNADRGIQLYPNAQNSTIQGNIIDANGEGILFSGLREHSSSGNLLENNIISNSRVRWNVAANWRRAQAPGTDNLLSRNCLWASNPDPYYRKDGGVTSGRPGFTATRNLIAKPLYAAPGRGDYRLREDSPCREILGTWTPYANAG</sequence>
<dbReference type="HOGENOM" id="CLU_773589_0_0_11"/>
<dbReference type="Pfam" id="PF13229">
    <property type="entry name" value="Beta_helix"/>
    <property type="match status" value="1"/>
</dbReference>
<evidence type="ECO:0000259" key="1">
    <source>
        <dbReference type="Pfam" id="PF13229"/>
    </source>
</evidence>
<dbReference type="InterPro" id="IPR006626">
    <property type="entry name" value="PbH1"/>
</dbReference>